<accession>A0A4R1RUC9</accession>
<dbReference type="NCBIfam" id="TIGR01484">
    <property type="entry name" value="HAD-SF-IIB"/>
    <property type="match status" value="1"/>
</dbReference>
<dbReference type="PANTHER" id="PTHR10000">
    <property type="entry name" value="PHOSPHOSERINE PHOSPHATASE"/>
    <property type="match status" value="1"/>
</dbReference>
<dbReference type="InterPro" id="IPR023214">
    <property type="entry name" value="HAD_sf"/>
</dbReference>
<dbReference type="SFLD" id="SFLDG01140">
    <property type="entry name" value="C2.B:_Phosphomannomutase_and_P"/>
    <property type="match status" value="1"/>
</dbReference>
<dbReference type="Proteomes" id="UP000295008">
    <property type="component" value="Unassembled WGS sequence"/>
</dbReference>
<dbReference type="SFLD" id="SFLDS00003">
    <property type="entry name" value="Haloacid_Dehalogenase"/>
    <property type="match status" value="1"/>
</dbReference>
<dbReference type="RefSeq" id="WP_132014155.1">
    <property type="nucleotide sequence ID" value="NZ_SLUN01000010.1"/>
</dbReference>
<dbReference type="InterPro" id="IPR000150">
    <property type="entry name" value="Cof"/>
</dbReference>
<dbReference type="EMBL" id="SLUN01000010">
    <property type="protein sequence ID" value="TCL70066.1"/>
    <property type="molecule type" value="Genomic_DNA"/>
</dbReference>
<reference evidence="1 2" key="1">
    <citation type="submission" date="2019-03" db="EMBL/GenBank/DDBJ databases">
        <title>Genomic Encyclopedia of Type Strains, Phase IV (KMG-IV): sequencing the most valuable type-strain genomes for metagenomic binning, comparative biology and taxonomic classification.</title>
        <authorList>
            <person name="Goeker M."/>
        </authorList>
    </citation>
    <scope>NUCLEOTIDE SEQUENCE [LARGE SCALE GENOMIC DNA]</scope>
    <source>
        <strain evidence="1 2">LX-B</strain>
    </source>
</reference>
<dbReference type="Pfam" id="PF08282">
    <property type="entry name" value="Hydrolase_3"/>
    <property type="match status" value="1"/>
</dbReference>
<gene>
    <name evidence="1" type="ORF">EDC14_101055</name>
</gene>
<dbReference type="GO" id="GO:0005829">
    <property type="term" value="C:cytosol"/>
    <property type="evidence" value="ECO:0007669"/>
    <property type="project" value="TreeGrafter"/>
</dbReference>
<evidence type="ECO:0000313" key="1">
    <source>
        <dbReference type="EMBL" id="TCL70066.1"/>
    </source>
</evidence>
<dbReference type="InterPro" id="IPR006379">
    <property type="entry name" value="HAD-SF_hydro_IIB"/>
</dbReference>
<dbReference type="InterPro" id="IPR036412">
    <property type="entry name" value="HAD-like_sf"/>
</dbReference>
<name>A0A4R1RUC9_HYDET</name>
<dbReference type="AlphaFoldDB" id="A0A4R1RUC9"/>
<evidence type="ECO:0000313" key="2">
    <source>
        <dbReference type="Proteomes" id="UP000295008"/>
    </source>
</evidence>
<dbReference type="OrthoDB" id="9781413at2"/>
<keyword evidence="2" id="KW-1185">Reference proteome</keyword>
<dbReference type="SUPFAM" id="SSF56784">
    <property type="entry name" value="HAD-like"/>
    <property type="match status" value="1"/>
</dbReference>
<proteinExistence type="predicted"/>
<dbReference type="CDD" id="cd07516">
    <property type="entry name" value="HAD_Pase"/>
    <property type="match status" value="1"/>
</dbReference>
<dbReference type="Gene3D" id="3.30.1240.10">
    <property type="match status" value="1"/>
</dbReference>
<evidence type="ECO:0008006" key="3">
    <source>
        <dbReference type="Google" id="ProtNLM"/>
    </source>
</evidence>
<sequence>MTVTNYDGILFVSDMDGTLLDGRSQISRENQQALQYFVDHGGLFTIATGRMERSVEPYLPLLPVNAPLILYNGAVIYDPESRRRLFQVGLAEEIRAIVQALMARFPELGIEVYHGERIYFLQKNEETENHKAKEGFVPGLVAMDQLPGPWIKILLSWEPARLAEVEAWLPERPELFRTVYSEPHFLELLPPGVSKGAALQKLVGILGRPDLKTVCMGDNPNDQEMIEVADLGVAVANAHPALQRAADFISGRHDAHAVAEVVERLGRAAFPGWQAYRRDA</sequence>
<dbReference type="Gene3D" id="3.40.50.1000">
    <property type="entry name" value="HAD superfamily/HAD-like"/>
    <property type="match status" value="1"/>
</dbReference>
<dbReference type="PANTHER" id="PTHR10000:SF8">
    <property type="entry name" value="HAD SUPERFAMILY HYDROLASE-LIKE, TYPE 3"/>
    <property type="match status" value="1"/>
</dbReference>
<dbReference type="GO" id="GO:0016791">
    <property type="term" value="F:phosphatase activity"/>
    <property type="evidence" value="ECO:0007669"/>
    <property type="project" value="UniProtKB-ARBA"/>
</dbReference>
<dbReference type="NCBIfam" id="TIGR00099">
    <property type="entry name" value="Cof-subfamily"/>
    <property type="match status" value="1"/>
</dbReference>
<dbReference type="GO" id="GO:0000287">
    <property type="term" value="F:magnesium ion binding"/>
    <property type="evidence" value="ECO:0007669"/>
    <property type="project" value="TreeGrafter"/>
</dbReference>
<protein>
    <recommendedName>
        <fullName evidence="3">Cof subfamily protein (Haloacid dehalogenase superfamily)/HAD superfamily hydrolase (TIGR01484 family)</fullName>
    </recommendedName>
</protein>
<organism evidence="1 2">
    <name type="scientific">Hydrogenispora ethanolica</name>
    <dbReference type="NCBI Taxonomy" id="1082276"/>
    <lineage>
        <taxon>Bacteria</taxon>
        <taxon>Bacillati</taxon>
        <taxon>Bacillota</taxon>
        <taxon>Hydrogenispora</taxon>
    </lineage>
</organism>
<comment type="caution">
    <text evidence="1">The sequence shown here is derived from an EMBL/GenBank/DDBJ whole genome shotgun (WGS) entry which is preliminary data.</text>
</comment>